<reference evidence="2 3" key="2">
    <citation type="submission" date="2018-11" db="EMBL/GenBank/DDBJ databases">
        <authorList>
            <consortium name="Pathogen Informatics"/>
        </authorList>
    </citation>
    <scope>NUCLEOTIDE SEQUENCE [LARGE SCALE GENOMIC DNA]</scope>
    <source>
        <strain evidence="2">Dakar</strain>
        <strain evidence="3">Dakar, Senegal</strain>
    </source>
</reference>
<sequence>MPYVGKVMLTMSTIKSAQTFKVDRHGRVEIVSIDRLKPANVDGNALPDKLRPNARPIKPTSGIVTSTSNPALDKSGTSFSCHGQQHVSSAPPADENLVPLPDQQTTTPLTSDEIAGSRGTKETCGGRYPM</sequence>
<evidence type="ECO:0000313" key="4">
    <source>
        <dbReference type="WBParaSite" id="SCUD_0000380001-mRNA-1"/>
    </source>
</evidence>
<reference evidence="4" key="1">
    <citation type="submission" date="2016-06" db="UniProtKB">
        <authorList>
            <consortium name="WormBaseParasite"/>
        </authorList>
    </citation>
    <scope>IDENTIFICATION</scope>
</reference>
<organism evidence="4">
    <name type="scientific">Schistosoma curassoni</name>
    <dbReference type="NCBI Taxonomy" id="6186"/>
    <lineage>
        <taxon>Eukaryota</taxon>
        <taxon>Metazoa</taxon>
        <taxon>Spiralia</taxon>
        <taxon>Lophotrochozoa</taxon>
        <taxon>Platyhelminthes</taxon>
        <taxon>Trematoda</taxon>
        <taxon>Digenea</taxon>
        <taxon>Strigeidida</taxon>
        <taxon>Schistosomatoidea</taxon>
        <taxon>Schistosomatidae</taxon>
        <taxon>Schistosoma</taxon>
    </lineage>
</organism>
<feature type="compositionally biased region" description="Low complexity" evidence="1">
    <location>
        <begin position="99"/>
        <end position="110"/>
    </location>
</feature>
<keyword evidence="3" id="KW-1185">Reference proteome</keyword>
<name>A0A183JM69_9TREM</name>
<gene>
    <name evidence="2" type="ORF">SCUD_LOCUS3800</name>
</gene>
<dbReference type="Proteomes" id="UP000279833">
    <property type="component" value="Unassembled WGS sequence"/>
</dbReference>
<accession>A0A183JM69</accession>
<dbReference type="STRING" id="6186.A0A183JM69"/>
<feature type="compositionally biased region" description="Polar residues" evidence="1">
    <location>
        <begin position="62"/>
        <end position="88"/>
    </location>
</feature>
<dbReference type="WBParaSite" id="SCUD_0000380001-mRNA-1">
    <property type="protein sequence ID" value="SCUD_0000380001-mRNA-1"/>
    <property type="gene ID" value="SCUD_0000380001"/>
</dbReference>
<dbReference type="EMBL" id="UZAK01004522">
    <property type="protein sequence ID" value="VDO84553.1"/>
    <property type="molecule type" value="Genomic_DNA"/>
</dbReference>
<evidence type="ECO:0000256" key="1">
    <source>
        <dbReference type="SAM" id="MobiDB-lite"/>
    </source>
</evidence>
<proteinExistence type="predicted"/>
<protein>
    <submittedName>
        <fullName evidence="4">DUF4124 domain-containing protein</fullName>
    </submittedName>
</protein>
<feature type="region of interest" description="Disordered" evidence="1">
    <location>
        <begin position="44"/>
        <end position="130"/>
    </location>
</feature>
<dbReference type="AlphaFoldDB" id="A0A183JM69"/>
<evidence type="ECO:0000313" key="2">
    <source>
        <dbReference type="EMBL" id="VDO84553.1"/>
    </source>
</evidence>
<evidence type="ECO:0000313" key="3">
    <source>
        <dbReference type="Proteomes" id="UP000279833"/>
    </source>
</evidence>